<sequence length="706" mass="79755">MGPMGPFLTDCKMILSDIKHQEKQFKLKRRWLIGLPTSKSKRQWSKDPKFLKEYGSLPESLLREDDVYYETIKTRVEESFGACNSGEEHNVTEDNMQLFGTCNSTRMLISCLDSLTNKGLYYVATTLTGGSTKFEKTRRQMKKVIREFLSNSFRNRNHNCQEKSLKQLSHHLNNPKNFRENCLMFSTPTLQSHHATVFKVLDELENLPFQALIAMDRKLRGVQGCMPQLRRHRHGRCRGHIIDRVRKTSKKMLSELGKVDELPEPLVKAMAIAGLSLKLKRGCQSSSEMEFHQFLPEIKSLQNEIVKAIWLLKTKVRFPELKTLQCLLDQNADISNSCLRTAIKKMLIEYLFECSEMNTIPKSLLEALAIINRTSRSPPFRCYAKEEIEQEVECVLSMSAQTKQIVLDFLPEHEYDQDFTDAYIEELEESDDSGYDNDDSSDGNVDNDGWQSGLGTPRNIRFPFVESDYKLEGIGESMPVDSKSPASATWENGSSVHLTPNKRINGNSVGKIEPEDFTIADSMAVDFKSPASATWGNGSSVHFTSKERINGNSAGKSEPADFTIMDSVPVDFRSPASVTWGNGSSARLTPNKKNNENSVGDIEPEEPAVDCKPHEQRNQYLAIQEVCDETSMVAYDLIGHMLGKFAQEDEVDLDCNDSSYLRGNSSNQEYGQGKNAATTSIVMMVEELMPLLPKSAIEKLKKLMDS</sequence>
<name>A0ACC1YIG4_MELAZ</name>
<accession>A0ACC1YIG4</accession>
<keyword evidence="2" id="KW-1185">Reference proteome</keyword>
<reference evidence="1 2" key="1">
    <citation type="journal article" date="2023" name="Science">
        <title>Complex scaffold remodeling in plant triterpene biosynthesis.</title>
        <authorList>
            <person name="De La Pena R."/>
            <person name="Hodgson H."/>
            <person name="Liu J.C."/>
            <person name="Stephenson M.J."/>
            <person name="Martin A.C."/>
            <person name="Owen C."/>
            <person name="Harkess A."/>
            <person name="Leebens-Mack J."/>
            <person name="Jimenez L.E."/>
            <person name="Osbourn A."/>
            <person name="Sattely E.S."/>
        </authorList>
    </citation>
    <scope>NUCLEOTIDE SEQUENCE [LARGE SCALE GENOMIC DNA]</scope>
    <source>
        <strain evidence="2">cv. JPN11</strain>
        <tissue evidence="1">Leaf</tissue>
    </source>
</reference>
<protein>
    <submittedName>
        <fullName evidence="1">DNA double-strand break repair Rad50 ATPase</fullName>
    </submittedName>
</protein>
<gene>
    <name evidence="1" type="ORF">OWV82_006946</name>
</gene>
<evidence type="ECO:0000313" key="1">
    <source>
        <dbReference type="EMBL" id="KAJ4723595.1"/>
    </source>
</evidence>
<evidence type="ECO:0000313" key="2">
    <source>
        <dbReference type="Proteomes" id="UP001164539"/>
    </source>
</evidence>
<comment type="caution">
    <text evidence="1">The sequence shown here is derived from an EMBL/GenBank/DDBJ whole genome shotgun (WGS) entry which is preliminary data.</text>
</comment>
<proteinExistence type="predicted"/>
<dbReference type="EMBL" id="CM051396">
    <property type="protein sequence ID" value="KAJ4723595.1"/>
    <property type="molecule type" value="Genomic_DNA"/>
</dbReference>
<dbReference type="Proteomes" id="UP001164539">
    <property type="component" value="Chromosome 3"/>
</dbReference>
<organism evidence="1 2">
    <name type="scientific">Melia azedarach</name>
    <name type="common">Chinaberry tree</name>
    <dbReference type="NCBI Taxonomy" id="155640"/>
    <lineage>
        <taxon>Eukaryota</taxon>
        <taxon>Viridiplantae</taxon>
        <taxon>Streptophyta</taxon>
        <taxon>Embryophyta</taxon>
        <taxon>Tracheophyta</taxon>
        <taxon>Spermatophyta</taxon>
        <taxon>Magnoliopsida</taxon>
        <taxon>eudicotyledons</taxon>
        <taxon>Gunneridae</taxon>
        <taxon>Pentapetalae</taxon>
        <taxon>rosids</taxon>
        <taxon>malvids</taxon>
        <taxon>Sapindales</taxon>
        <taxon>Meliaceae</taxon>
        <taxon>Melia</taxon>
    </lineage>
</organism>